<evidence type="ECO:0000313" key="2">
    <source>
        <dbReference type="Proteomes" id="UP001275436"/>
    </source>
</evidence>
<accession>A0ABQ5TKL0</accession>
<dbReference type="Proteomes" id="UP001275436">
    <property type="component" value="Unassembled WGS sequence"/>
</dbReference>
<evidence type="ECO:0000313" key="1">
    <source>
        <dbReference type="EMBL" id="GLO67383.1"/>
    </source>
</evidence>
<dbReference type="SUPFAM" id="SSF140500">
    <property type="entry name" value="BAS1536-like"/>
    <property type="match status" value="1"/>
</dbReference>
<comment type="caution">
    <text evidence="1">The sequence shown here is derived from an EMBL/GenBank/DDBJ whole genome shotgun (WGS) entry which is preliminary data.</text>
</comment>
<dbReference type="InterPro" id="IPR018540">
    <property type="entry name" value="Spo0E-like"/>
</dbReference>
<keyword evidence="2" id="KW-1185">Reference proteome</keyword>
<reference evidence="1 2" key="1">
    <citation type="submission" date="2023-02" db="EMBL/GenBank/DDBJ databases">
        <title>Oceanobacillus kimchii IFOP_LL358 isolated form Alexandrium catenella lab strain.</title>
        <authorList>
            <person name="Gajardo G."/>
            <person name="Ueki S."/>
            <person name="Maruyama F."/>
        </authorList>
    </citation>
    <scope>NUCLEOTIDE SEQUENCE [LARGE SCALE GENOMIC DNA]</scope>
    <source>
        <strain evidence="1 2">IFOP_LL358</strain>
    </source>
</reference>
<organism evidence="1 2">
    <name type="scientific">Oceanobacillus kimchii</name>
    <dbReference type="NCBI Taxonomy" id="746691"/>
    <lineage>
        <taxon>Bacteria</taxon>
        <taxon>Bacillati</taxon>
        <taxon>Bacillota</taxon>
        <taxon>Bacilli</taxon>
        <taxon>Bacillales</taxon>
        <taxon>Bacillaceae</taxon>
        <taxon>Oceanobacillus</taxon>
    </lineage>
</organism>
<sequence length="62" mass="7369">MMTKVDKLNQQVEATRREMYAAYERNPKDPYVLHLSQTLDSLLNELTHALQEHTRRDVSRNL</sequence>
<protein>
    <recommendedName>
        <fullName evidence="3">Aspartyl-phosphate phosphatase Spo0E family protein</fullName>
    </recommendedName>
</protein>
<dbReference type="InterPro" id="IPR037208">
    <property type="entry name" value="Spo0E-like_sf"/>
</dbReference>
<dbReference type="RefSeq" id="WP_069685489.1">
    <property type="nucleotide sequence ID" value="NZ_BSKO01000001.1"/>
</dbReference>
<gene>
    <name evidence="1" type="ORF">MACH08_31670</name>
</gene>
<dbReference type="InterPro" id="IPR036638">
    <property type="entry name" value="HLH_DNA-bd_sf"/>
</dbReference>
<dbReference type="Gene3D" id="4.10.280.10">
    <property type="entry name" value="Helix-loop-helix DNA-binding domain"/>
    <property type="match status" value="1"/>
</dbReference>
<evidence type="ECO:0008006" key="3">
    <source>
        <dbReference type="Google" id="ProtNLM"/>
    </source>
</evidence>
<dbReference type="EMBL" id="BSKO01000001">
    <property type="protein sequence ID" value="GLO67383.1"/>
    <property type="molecule type" value="Genomic_DNA"/>
</dbReference>
<name>A0ABQ5TKL0_9BACI</name>
<dbReference type="Pfam" id="PF09388">
    <property type="entry name" value="SpoOE-like"/>
    <property type="match status" value="1"/>
</dbReference>
<proteinExistence type="predicted"/>